<organism evidence="3 4">
    <name type="scientific">Vitis vinifera</name>
    <name type="common">Grape</name>
    <dbReference type="NCBI Taxonomy" id="29760"/>
    <lineage>
        <taxon>Eukaryota</taxon>
        <taxon>Viridiplantae</taxon>
        <taxon>Streptophyta</taxon>
        <taxon>Embryophyta</taxon>
        <taxon>Tracheophyta</taxon>
        <taxon>Spermatophyta</taxon>
        <taxon>Magnoliopsida</taxon>
        <taxon>eudicotyledons</taxon>
        <taxon>Gunneridae</taxon>
        <taxon>Pentapetalae</taxon>
        <taxon>rosids</taxon>
        <taxon>Vitales</taxon>
        <taxon>Vitaceae</taxon>
        <taxon>Viteae</taxon>
        <taxon>Vitis</taxon>
    </lineage>
</organism>
<accession>A0A438FDQ2</accession>
<feature type="compositionally biased region" description="Basic residues" evidence="1">
    <location>
        <begin position="204"/>
        <end position="214"/>
    </location>
</feature>
<dbReference type="Proteomes" id="UP000288805">
    <property type="component" value="Unassembled WGS sequence"/>
</dbReference>
<feature type="compositionally biased region" description="Basic and acidic residues" evidence="1">
    <location>
        <begin position="189"/>
        <end position="203"/>
    </location>
</feature>
<dbReference type="EMBL" id="QGNW01000982">
    <property type="protein sequence ID" value="RVW58101.1"/>
    <property type="molecule type" value="Genomic_DNA"/>
</dbReference>
<protein>
    <recommendedName>
        <fullName evidence="2">Retrotransposon gag domain-containing protein</fullName>
    </recommendedName>
</protein>
<evidence type="ECO:0000256" key="1">
    <source>
        <dbReference type="SAM" id="MobiDB-lite"/>
    </source>
</evidence>
<dbReference type="InterPro" id="IPR005162">
    <property type="entry name" value="Retrotrans_gag_dom"/>
</dbReference>
<dbReference type="AlphaFoldDB" id="A0A438FDQ2"/>
<name>A0A438FDQ2_VITVI</name>
<evidence type="ECO:0000313" key="3">
    <source>
        <dbReference type="EMBL" id="RVW58101.1"/>
    </source>
</evidence>
<dbReference type="Pfam" id="PF03732">
    <property type="entry name" value="Retrotrans_gag"/>
    <property type="match status" value="1"/>
</dbReference>
<feature type="domain" description="Retrotransposon gag" evidence="2">
    <location>
        <begin position="57"/>
        <end position="149"/>
    </location>
</feature>
<reference evidence="3 4" key="1">
    <citation type="journal article" date="2018" name="PLoS Genet.">
        <title>Population sequencing reveals clonal diversity and ancestral inbreeding in the grapevine cultivar Chardonnay.</title>
        <authorList>
            <person name="Roach M.J."/>
            <person name="Johnson D.L."/>
            <person name="Bohlmann J."/>
            <person name="van Vuuren H.J."/>
            <person name="Jones S.J."/>
            <person name="Pretorius I.S."/>
            <person name="Schmidt S.A."/>
            <person name="Borneman A.R."/>
        </authorList>
    </citation>
    <scope>NUCLEOTIDE SEQUENCE [LARGE SCALE GENOMIC DNA]</scope>
    <source>
        <strain evidence="4">cv. Chardonnay</strain>
        <tissue evidence="3">Leaf</tissue>
    </source>
</reference>
<evidence type="ECO:0000259" key="2">
    <source>
        <dbReference type="Pfam" id="PF03732"/>
    </source>
</evidence>
<gene>
    <name evidence="3" type="ORF">CK203_114323</name>
</gene>
<feature type="region of interest" description="Disordered" evidence="1">
    <location>
        <begin position="184"/>
        <end position="234"/>
    </location>
</feature>
<proteinExistence type="predicted"/>
<evidence type="ECO:0000313" key="4">
    <source>
        <dbReference type="Proteomes" id="UP000288805"/>
    </source>
</evidence>
<sequence>MQSRIDDFKETLQSYGEDIAILKKAMLQGSASGLEAPPKFFKAAHVPDGEKVSITGMYLTGDAKLWWRTRMEDDAESGRPQITTWETLKKELKDQFLPTNTDWVAKEALKRLKHTGSVREYVKEFSSLMLDIKNMSEEDKLFNFMSGLQGWAQTELRRQGVRDLPAAMATVNCLVDYKMGGAISTTQRPRSDGGKKAKAEGKASKKPVWKKQGKKPAVGGNQWRKPQRLCSRPPGWLDVSSAMALIEPETALKGRNSQPL</sequence>
<comment type="caution">
    <text evidence="3">The sequence shown here is derived from an EMBL/GenBank/DDBJ whole genome shotgun (WGS) entry which is preliminary data.</text>
</comment>